<dbReference type="GO" id="GO:0008976">
    <property type="term" value="F:polyphosphate kinase activity"/>
    <property type="evidence" value="ECO:0007669"/>
    <property type="project" value="InterPro"/>
</dbReference>
<protein>
    <recommendedName>
        <fullName evidence="4">Polyphosphate kinase-2-related domain-containing protein</fullName>
    </recommendedName>
</protein>
<evidence type="ECO:0000313" key="5">
    <source>
        <dbReference type="EMBL" id="EKF75082.1"/>
    </source>
</evidence>
<dbReference type="EMBL" id="AMRJ01000005">
    <property type="protein sequence ID" value="EKF75082.1"/>
    <property type="molecule type" value="Genomic_DNA"/>
</dbReference>
<keyword evidence="3" id="KW-0418">Kinase</keyword>
<gene>
    <name evidence="5" type="ORF">A11A3_05299</name>
</gene>
<evidence type="ECO:0000256" key="2">
    <source>
        <dbReference type="ARBA" id="ARBA00022679"/>
    </source>
</evidence>
<dbReference type="Proteomes" id="UP000010164">
    <property type="component" value="Unassembled WGS sequence"/>
</dbReference>
<dbReference type="Pfam" id="PF03976">
    <property type="entry name" value="PPK2"/>
    <property type="match status" value="1"/>
</dbReference>
<dbReference type="PANTHER" id="PTHR34383">
    <property type="entry name" value="POLYPHOSPHATE:AMP PHOSPHOTRANSFERASE-RELATED"/>
    <property type="match status" value="1"/>
</dbReference>
<dbReference type="PIRSF" id="PIRSF028756">
    <property type="entry name" value="PPK2_prd"/>
    <property type="match status" value="1"/>
</dbReference>
<evidence type="ECO:0000256" key="3">
    <source>
        <dbReference type="ARBA" id="ARBA00022777"/>
    </source>
</evidence>
<reference evidence="5 6" key="1">
    <citation type="journal article" date="2012" name="J. Bacteriol.">
        <title>Genome Sequence of the Alkane-Degrading Bacterium Alcanivorax hongdengensis Type Strain A-11-3.</title>
        <authorList>
            <person name="Lai Q."/>
            <person name="Shao Z."/>
        </authorList>
    </citation>
    <scope>NUCLEOTIDE SEQUENCE [LARGE SCALE GENOMIC DNA]</scope>
    <source>
        <strain evidence="5 6">A-11-3</strain>
    </source>
</reference>
<name>L0WG01_9GAMM</name>
<dbReference type="eggNOG" id="COG2326">
    <property type="taxonomic scope" value="Bacteria"/>
</dbReference>
<evidence type="ECO:0000256" key="1">
    <source>
        <dbReference type="ARBA" id="ARBA00009924"/>
    </source>
</evidence>
<evidence type="ECO:0000313" key="6">
    <source>
        <dbReference type="Proteomes" id="UP000010164"/>
    </source>
</evidence>
<dbReference type="AlphaFoldDB" id="L0WG01"/>
<comment type="caution">
    <text evidence="5">The sequence shown here is derived from an EMBL/GenBank/DDBJ whole genome shotgun (WGS) entry which is preliminary data.</text>
</comment>
<dbReference type="RefSeq" id="WP_008928244.1">
    <property type="nucleotide sequence ID" value="NZ_AMRJ01000005.1"/>
</dbReference>
<feature type="domain" description="Polyphosphate kinase-2-related" evidence="4">
    <location>
        <begin position="36"/>
        <end position="246"/>
    </location>
</feature>
<evidence type="ECO:0000259" key="4">
    <source>
        <dbReference type="Pfam" id="PF03976"/>
    </source>
</evidence>
<proteinExistence type="inferred from homology"/>
<accession>L0WG01</accession>
<keyword evidence="2" id="KW-0808">Transferase</keyword>
<sequence length="272" mass="31765">MELDAYGWPRKGPLDVRRLPTRTSHRHLPHLDTILERLAEYHRRLFAGGRYSVLLVVQGLDAAGKDSLIRTLAQGLDPAAFRANSFRRPLGEELQHDFLWRLWRHLPARGQVVAFNRSYYEAVLSERLWPSPECPREPDWAQRYQAINAFEQHLHNEGTRIIKIWLNTSAEEQRLRLLKRLRQPRKRWKFEPADVQSWLARDSYLMMLNEAMTATHTVQAPWHIVANDDKKVARRQVGHLLADILEALAPSYPQENTACIEQYIEQLEKGGD</sequence>
<dbReference type="Gene3D" id="3.40.50.300">
    <property type="entry name" value="P-loop containing nucleotide triphosphate hydrolases"/>
    <property type="match status" value="1"/>
</dbReference>
<organism evidence="5 6">
    <name type="scientific">Alcanivorax hongdengensis A-11-3</name>
    <dbReference type="NCBI Taxonomy" id="1177179"/>
    <lineage>
        <taxon>Bacteria</taxon>
        <taxon>Pseudomonadati</taxon>
        <taxon>Pseudomonadota</taxon>
        <taxon>Gammaproteobacteria</taxon>
        <taxon>Oceanospirillales</taxon>
        <taxon>Alcanivoracaceae</taxon>
        <taxon>Alcanivorax</taxon>
    </lineage>
</organism>
<dbReference type="InterPro" id="IPR027417">
    <property type="entry name" value="P-loop_NTPase"/>
</dbReference>
<dbReference type="InterPro" id="IPR016898">
    <property type="entry name" value="Polyphosphate_phosphotransfera"/>
</dbReference>
<dbReference type="PATRIC" id="fig|1177179.3.peg.1064"/>
<dbReference type="InterPro" id="IPR022488">
    <property type="entry name" value="PPK2-related"/>
</dbReference>
<dbReference type="PANTHER" id="PTHR34383:SF3">
    <property type="entry name" value="POLYPHOSPHATE:AMP PHOSPHOTRANSFERASE"/>
    <property type="match status" value="1"/>
</dbReference>
<comment type="similarity">
    <text evidence="1">Belongs to the polyphosphate kinase 2 (PPK2) family. Class I subfamily.</text>
</comment>
<dbReference type="OrthoDB" id="9775224at2"/>
<dbReference type="STRING" id="1177179.A11A3_05299"/>
<dbReference type="SUPFAM" id="SSF52540">
    <property type="entry name" value="P-loop containing nucleoside triphosphate hydrolases"/>
    <property type="match status" value="1"/>
</dbReference>
<keyword evidence="6" id="KW-1185">Reference proteome</keyword>